<dbReference type="EMBL" id="LLXI01001308">
    <property type="protein sequence ID" value="PKY52998.1"/>
    <property type="molecule type" value="Genomic_DNA"/>
</dbReference>
<dbReference type="Proteomes" id="UP000234323">
    <property type="component" value="Unassembled WGS sequence"/>
</dbReference>
<evidence type="ECO:0008006" key="3">
    <source>
        <dbReference type="Google" id="ProtNLM"/>
    </source>
</evidence>
<reference evidence="1 2" key="1">
    <citation type="submission" date="2015-10" db="EMBL/GenBank/DDBJ databases">
        <title>Genome analyses suggest a sexual origin of heterokaryosis in a supposedly ancient asexual fungus.</title>
        <authorList>
            <person name="Ropars J."/>
            <person name="Sedzielewska K."/>
            <person name="Noel J."/>
            <person name="Charron P."/>
            <person name="Farinelli L."/>
            <person name="Marton T."/>
            <person name="Kruger M."/>
            <person name="Pelin A."/>
            <person name="Brachmann A."/>
            <person name="Corradi N."/>
        </authorList>
    </citation>
    <scope>NUCLEOTIDE SEQUENCE [LARGE SCALE GENOMIC DNA]</scope>
    <source>
        <strain evidence="1 2">A4</strain>
    </source>
</reference>
<dbReference type="AlphaFoldDB" id="A0A2I1H293"/>
<name>A0A2I1H293_9GLOM</name>
<gene>
    <name evidence="1" type="ORF">RhiirA4_470965</name>
</gene>
<organism evidence="1 2">
    <name type="scientific">Rhizophagus irregularis</name>
    <dbReference type="NCBI Taxonomy" id="588596"/>
    <lineage>
        <taxon>Eukaryota</taxon>
        <taxon>Fungi</taxon>
        <taxon>Fungi incertae sedis</taxon>
        <taxon>Mucoromycota</taxon>
        <taxon>Glomeromycotina</taxon>
        <taxon>Glomeromycetes</taxon>
        <taxon>Glomerales</taxon>
        <taxon>Glomeraceae</taxon>
        <taxon>Rhizophagus</taxon>
    </lineage>
</organism>
<dbReference type="Gene3D" id="3.80.10.10">
    <property type="entry name" value="Ribonuclease Inhibitor"/>
    <property type="match status" value="1"/>
</dbReference>
<keyword evidence="2" id="KW-1185">Reference proteome</keyword>
<comment type="caution">
    <text evidence="1">The sequence shown here is derived from an EMBL/GenBank/DDBJ whole genome shotgun (WGS) entry which is preliminary data.</text>
</comment>
<dbReference type="VEuPathDB" id="FungiDB:RhiirA1_464443"/>
<accession>A0A2I1H293</accession>
<dbReference type="SUPFAM" id="SSF52047">
    <property type="entry name" value="RNI-like"/>
    <property type="match status" value="1"/>
</dbReference>
<dbReference type="InterPro" id="IPR032675">
    <property type="entry name" value="LRR_dom_sf"/>
</dbReference>
<protein>
    <recommendedName>
        <fullName evidence="3">F-box domain-containing protein</fullName>
    </recommendedName>
</protein>
<dbReference type="VEuPathDB" id="FungiDB:RhiirFUN_026539"/>
<evidence type="ECO:0000313" key="2">
    <source>
        <dbReference type="Proteomes" id="UP000234323"/>
    </source>
</evidence>
<evidence type="ECO:0000313" key="1">
    <source>
        <dbReference type="EMBL" id="PKY52998.1"/>
    </source>
</evidence>
<proteinExistence type="predicted"/>
<sequence length="503" mass="59506">MAYQLVDDCLNEIFEYLKKDKNTLHSCLLVNHHWCNVSVRILWRDIWSYKVIDHNRVESSILSTLFACLPSKSKKILQNNKIFISPPTSKSPLFNYHEFCKVLSINKIHKIVINYFKPPKNNIKHKLSNNKQPLKYSRKQIVINEIIKMISNQTLKKLIHNNNKYKPNINFNYFSGLKDLSELNCNTNLPPDFFYKLSQICHNLQSISIKFYNHDVSNELKELIIMQNNLKSLTLIAFDNSSWENLLPTLTKYSNTITKLHLFNDDDYDCYLPLLSFVKSFSNLQEIIFSLLNFIDFEQLQNTKFPKLKVLKFPDQHPDSEYMIKFLENNGKNLKKFYSCQNGNTFNLSISKFCPNLKSLFISPERISILKTILENCQYLESIQIKCGSYLTKKEVLETIVNYSPNNFCELKICNFMYFDYIYPKDLESFLMNWKSRVSKKLLSLIIIKSENYYNNDFEDNNENITIIKKYESLGVIKFEIKDYKDIEKEEVDYYTSGNFFGR</sequence>
<dbReference type="VEuPathDB" id="FungiDB:FUN_003145"/>